<evidence type="ECO:0000256" key="10">
    <source>
        <dbReference type="SAM" id="MobiDB-lite"/>
    </source>
</evidence>
<feature type="compositionally biased region" description="Basic and acidic residues" evidence="10">
    <location>
        <begin position="310"/>
        <end position="319"/>
    </location>
</feature>
<evidence type="ECO:0000313" key="13">
    <source>
        <dbReference type="EMBL" id="KAK2150575.1"/>
    </source>
</evidence>
<dbReference type="Pfam" id="PF00130">
    <property type="entry name" value="C1_1"/>
    <property type="match status" value="1"/>
</dbReference>
<feature type="compositionally biased region" description="Polar residues" evidence="10">
    <location>
        <begin position="285"/>
        <end position="307"/>
    </location>
</feature>
<dbReference type="PRINTS" id="PR00008">
    <property type="entry name" value="DAGPEDOMAIN"/>
</dbReference>
<evidence type="ECO:0000259" key="11">
    <source>
        <dbReference type="PROSITE" id="PS50081"/>
    </source>
</evidence>
<evidence type="ECO:0000256" key="2">
    <source>
        <dbReference type="ARBA" id="ARBA00022468"/>
    </source>
</evidence>
<dbReference type="GO" id="GO:0007165">
    <property type="term" value="P:signal transduction"/>
    <property type="evidence" value="ECO:0007669"/>
    <property type="project" value="InterPro"/>
</dbReference>
<dbReference type="Gene3D" id="3.30.505.10">
    <property type="entry name" value="SH2 domain"/>
    <property type="match status" value="1"/>
</dbReference>
<dbReference type="PANTHER" id="PTHR46075:SF2">
    <property type="entry name" value="RHO GTPASE ACTIVATING PROTEIN AT 5A, ISOFORM A"/>
    <property type="match status" value="1"/>
</dbReference>
<dbReference type="GO" id="GO:0008270">
    <property type="term" value="F:zinc ion binding"/>
    <property type="evidence" value="ECO:0007669"/>
    <property type="project" value="UniProtKB-KW"/>
</dbReference>
<sequence>MPSREFQDNTKNFKLYYDGQHYVGEKRFDNIQDLVADGLITFYLESKAADYIAALSNESNYAESPYVAYNTLKKRQLAHPNRRTKSRHTHNRPVPSTSTAGPSGDPGQGSRSESSGLESGHSSSGSIAGIGAAGRNVRANIPVASPFVEKRRSQAESSSSHIQGAAQVAPEVGKQAAKHSRPDGIGSTAAAPVTQTAAAASGSQPYYQNSEQIALHQQQMFLQRQSQPLPPPPEELLIRPCTSSKVMPAVPSTSQMSNIPLLITEPMPGTALTDESPNEVDGKVSHSTNTDGPSASCPTVSPMSSPRESVAAERPEPKPRRSKQSPVPELKPSQQTHAAPVPLPRPIPPRISQVDLKLPERANVPEAKLAGKGAMTVVAITGEPVRVDGRPVEVKPPVESAMDVRVEPRPSQSAIEDTKPRKDPLDRDRRGLVSAPTYQMLDHVTSPPGSPPPHSHLGVDFKPSSVSWCTDYLEVMGCEKQHNFKVGNPADGTSLFRVQLHTFKGPHWCDYCANFLWGLIAQGVKCQDCGLNAHKKCSEHVPNDCMPDMKYVKRMFGVDLTTLVKAQNTLIPAVVELCIKEIEHRGIDSEGIYRVAGFHDDVEAIKMSFDKDGELTDITEDSYEDINTITSLLKLYFRLLPIPLVTFDIYFRVIDTVRREDINLDLKLEKLKHMLAQLPPAHYHTLKYLMAHLHRVTEQQNKNMMSAENLAIVFAPTALRSPETDPLSSLTAVKYERELIEMMINHHTTLFD</sequence>
<dbReference type="InterPro" id="IPR020454">
    <property type="entry name" value="DAG/PE-bd"/>
</dbReference>
<dbReference type="FunFam" id="3.30.60.20:FF:000025">
    <property type="entry name" value="Chimaerin"/>
    <property type="match status" value="1"/>
</dbReference>
<keyword evidence="2" id="KW-0343">GTPase activation</keyword>
<dbReference type="SUPFAM" id="SSF57889">
    <property type="entry name" value="Cysteine-rich domain"/>
    <property type="match status" value="1"/>
</dbReference>
<dbReference type="Pfam" id="PF00620">
    <property type="entry name" value="RhoGAP"/>
    <property type="match status" value="1"/>
</dbReference>
<keyword evidence="4" id="KW-0863">Zinc-finger</keyword>
<dbReference type="GO" id="GO:0016020">
    <property type="term" value="C:membrane"/>
    <property type="evidence" value="ECO:0007669"/>
    <property type="project" value="UniProtKB-SubCell"/>
</dbReference>
<evidence type="ECO:0000256" key="6">
    <source>
        <dbReference type="ARBA" id="ARBA00023136"/>
    </source>
</evidence>
<evidence type="ECO:0000259" key="12">
    <source>
        <dbReference type="PROSITE" id="PS50238"/>
    </source>
</evidence>
<dbReference type="PANTHER" id="PTHR46075">
    <property type="entry name" value="CHIMERIN FAMILY MEMBER"/>
    <property type="match status" value="1"/>
</dbReference>
<evidence type="ECO:0000313" key="14">
    <source>
        <dbReference type="Proteomes" id="UP001208570"/>
    </source>
</evidence>
<keyword evidence="3" id="KW-0479">Metal-binding</keyword>
<gene>
    <name evidence="13" type="ORF">LSH36_399g02006</name>
</gene>
<keyword evidence="6" id="KW-0472">Membrane</keyword>
<dbReference type="InterPro" id="IPR036860">
    <property type="entry name" value="SH2_dom_sf"/>
</dbReference>
<evidence type="ECO:0000256" key="7">
    <source>
        <dbReference type="ARBA" id="ARBA00073081"/>
    </source>
</evidence>
<dbReference type="InterPro" id="IPR008936">
    <property type="entry name" value="Rho_GTPase_activation_prot"/>
</dbReference>
<dbReference type="InterPro" id="IPR051854">
    <property type="entry name" value="Rho-type_GAP"/>
</dbReference>
<feature type="region of interest" description="Disordered" evidence="10">
    <location>
        <begin position="77"/>
        <end position="129"/>
    </location>
</feature>
<comment type="caution">
    <text evidence="13">The sequence shown here is derived from an EMBL/GenBank/DDBJ whole genome shotgun (WGS) entry which is preliminary data.</text>
</comment>
<dbReference type="EMBL" id="JAODUP010000399">
    <property type="protein sequence ID" value="KAK2150575.1"/>
    <property type="molecule type" value="Genomic_DNA"/>
</dbReference>
<reference evidence="13" key="1">
    <citation type="journal article" date="2023" name="Mol. Biol. Evol.">
        <title>Third-Generation Sequencing Reveals the Adaptive Role of the Epigenome in Three Deep-Sea Polychaetes.</title>
        <authorList>
            <person name="Perez M."/>
            <person name="Aroh O."/>
            <person name="Sun Y."/>
            <person name="Lan Y."/>
            <person name="Juniper S.K."/>
            <person name="Young C.R."/>
            <person name="Angers B."/>
            <person name="Qian P.Y."/>
        </authorList>
    </citation>
    <scope>NUCLEOTIDE SEQUENCE</scope>
    <source>
        <strain evidence="13">P08H-3</strain>
    </source>
</reference>
<dbReference type="FunFam" id="1.10.555.10:FF:000005">
    <property type="entry name" value="Chimaerin"/>
    <property type="match status" value="1"/>
</dbReference>
<evidence type="ECO:0000256" key="9">
    <source>
        <dbReference type="ARBA" id="ARBA00077047"/>
    </source>
</evidence>
<dbReference type="InterPro" id="IPR002219">
    <property type="entry name" value="PKC_DAG/PE"/>
</dbReference>
<evidence type="ECO:0000256" key="5">
    <source>
        <dbReference type="ARBA" id="ARBA00022833"/>
    </source>
</evidence>
<dbReference type="InterPro" id="IPR046349">
    <property type="entry name" value="C1-like_sf"/>
</dbReference>
<dbReference type="SMART" id="SM00109">
    <property type="entry name" value="C1"/>
    <property type="match status" value="1"/>
</dbReference>
<dbReference type="SUPFAM" id="SSF48350">
    <property type="entry name" value="GTPase activation domain, GAP"/>
    <property type="match status" value="1"/>
</dbReference>
<protein>
    <recommendedName>
        <fullName evidence="7">Beta-chimaerin</fullName>
    </recommendedName>
    <alternativeName>
        <fullName evidence="8">Beta-chimerin</fullName>
    </alternativeName>
    <alternativeName>
        <fullName evidence="9">Rho GTPase-activating protein 3</fullName>
    </alternativeName>
</protein>
<dbReference type="InterPro" id="IPR000198">
    <property type="entry name" value="RhoGAP_dom"/>
</dbReference>
<dbReference type="AlphaFoldDB" id="A0AAD9JDY2"/>
<dbReference type="PROSITE" id="PS50081">
    <property type="entry name" value="ZF_DAG_PE_2"/>
    <property type="match status" value="1"/>
</dbReference>
<feature type="compositionally biased region" description="Basic residues" evidence="10">
    <location>
        <begin position="77"/>
        <end position="91"/>
    </location>
</feature>
<feature type="compositionally biased region" description="Basic and acidic residues" evidence="10">
    <location>
        <begin position="416"/>
        <end position="429"/>
    </location>
</feature>
<feature type="region of interest" description="Disordered" evidence="10">
    <location>
        <begin position="148"/>
        <end position="188"/>
    </location>
</feature>
<evidence type="ECO:0000256" key="1">
    <source>
        <dbReference type="ARBA" id="ARBA00004170"/>
    </source>
</evidence>
<dbReference type="Gene3D" id="1.10.555.10">
    <property type="entry name" value="Rho GTPase activation protein"/>
    <property type="match status" value="1"/>
</dbReference>
<dbReference type="Gene3D" id="3.30.60.20">
    <property type="match status" value="1"/>
</dbReference>
<name>A0AAD9JDY2_9ANNE</name>
<evidence type="ECO:0000256" key="8">
    <source>
        <dbReference type="ARBA" id="ARBA00076015"/>
    </source>
</evidence>
<feature type="domain" description="Phorbol-ester/DAG-type" evidence="11">
    <location>
        <begin position="500"/>
        <end position="545"/>
    </location>
</feature>
<evidence type="ECO:0000256" key="3">
    <source>
        <dbReference type="ARBA" id="ARBA00022723"/>
    </source>
</evidence>
<feature type="compositionally biased region" description="Low complexity" evidence="10">
    <location>
        <begin position="109"/>
        <end position="129"/>
    </location>
</feature>
<proteinExistence type="predicted"/>
<keyword evidence="5" id="KW-0862">Zinc</keyword>
<dbReference type="SMART" id="SM00324">
    <property type="entry name" value="RhoGAP"/>
    <property type="match status" value="1"/>
</dbReference>
<organism evidence="13 14">
    <name type="scientific">Paralvinella palmiformis</name>
    <dbReference type="NCBI Taxonomy" id="53620"/>
    <lineage>
        <taxon>Eukaryota</taxon>
        <taxon>Metazoa</taxon>
        <taxon>Spiralia</taxon>
        <taxon>Lophotrochozoa</taxon>
        <taxon>Annelida</taxon>
        <taxon>Polychaeta</taxon>
        <taxon>Sedentaria</taxon>
        <taxon>Canalipalpata</taxon>
        <taxon>Terebellida</taxon>
        <taxon>Terebelliformia</taxon>
        <taxon>Alvinellidae</taxon>
        <taxon>Paralvinella</taxon>
    </lineage>
</organism>
<keyword evidence="14" id="KW-1185">Reference proteome</keyword>
<accession>A0AAD9JDY2</accession>
<dbReference type="GO" id="GO:0005096">
    <property type="term" value="F:GTPase activator activity"/>
    <property type="evidence" value="ECO:0007669"/>
    <property type="project" value="UniProtKB-KW"/>
</dbReference>
<dbReference type="Proteomes" id="UP001208570">
    <property type="component" value="Unassembled WGS sequence"/>
</dbReference>
<feature type="region of interest" description="Disordered" evidence="10">
    <location>
        <begin position="403"/>
        <end position="429"/>
    </location>
</feature>
<dbReference type="CDD" id="cd20806">
    <property type="entry name" value="C1_CHN"/>
    <property type="match status" value="1"/>
</dbReference>
<feature type="domain" description="Rho-GAP" evidence="12">
    <location>
        <begin position="558"/>
        <end position="751"/>
    </location>
</feature>
<feature type="region of interest" description="Disordered" evidence="10">
    <location>
        <begin position="266"/>
        <end position="351"/>
    </location>
</feature>
<comment type="subcellular location">
    <subcellularLocation>
        <location evidence="1">Membrane</location>
        <topology evidence="1">Peripheral membrane protein</topology>
    </subcellularLocation>
</comment>
<dbReference type="PROSITE" id="PS50238">
    <property type="entry name" value="RHOGAP"/>
    <property type="match status" value="1"/>
</dbReference>
<evidence type="ECO:0000256" key="4">
    <source>
        <dbReference type="ARBA" id="ARBA00022771"/>
    </source>
</evidence>